<proteinExistence type="predicted"/>
<organism evidence="3 4">
    <name type="scientific">Ascobolus immersus RN42</name>
    <dbReference type="NCBI Taxonomy" id="1160509"/>
    <lineage>
        <taxon>Eukaryota</taxon>
        <taxon>Fungi</taxon>
        <taxon>Dikarya</taxon>
        <taxon>Ascomycota</taxon>
        <taxon>Pezizomycotina</taxon>
        <taxon>Pezizomycetes</taxon>
        <taxon>Pezizales</taxon>
        <taxon>Ascobolaceae</taxon>
        <taxon>Ascobolus</taxon>
    </lineage>
</organism>
<feature type="transmembrane region" description="Helical" evidence="2">
    <location>
        <begin position="48"/>
        <end position="70"/>
    </location>
</feature>
<sequence length="611" mass="66153">MATISTLSSPSPNDVKLPHSAQIHPVQNGTPGTVPSGFLDRHGRVLNLAANLCLLFSSTVCYVLIILIFLTPSIFPESILYADVSGIKPTVAITLLAGLLAASTLSLLARLVEHHFWLRLRSGKDQGLALHEVRGLANWAISPFARVQYALRGESLLLRVSGLFLLGIAVLGTVLIAGISQHRPSTSTVTTIARAEGLDRFAGWTDDSNTFGRTLPTSPTRVDPSLGWRKYFTLRDTPVEQASIISFAGVSAPAERTICKTDDVNCLITARVGAIQATCDSLELENTVPPVGHNELNGVGARFNEGIYNETSRTFTSALNPALSVILDNPVGNITYANFSTFSSVVPIDPMDFAFGRDTLDLTSTVPIGTYGFIFGAYVPEKHTKQINIVDCQLRFGTISLQQKGWSPPALDRGSFIEATHHVKDEPYLNGTYKIYNFATEDEKNRSPFTFSGTKSILAGVDDLIASSIGIGLLGPYGDAALTAEACAKRIEDAWDMATAMAWARVPGAAEETVVRVDVFREKYRYDWRVLLYLLVPLLATVTGLARTGFRVGGKGEVLGYDPVAIAEKGPLQRYEGDETEGSSARGKGSKNVLSVVHGEEGERWFITSKR</sequence>
<protein>
    <submittedName>
        <fullName evidence="3">Uncharacterized protein</fullName>
    </submittedName>
</protein>
<dbReference type="OrthoDB" id="5144532at2759"/>
<keyword evidence="2" id="KW-0472">Membrane</keyword>
<dbReference type="Proteomes" id="UP000275078">
    <property type="component" value="Unassembled WGS sequence"/>
</dbReference>
<dbReference type="EMBL" id="ML119733">
    <property type="protein sequence ID" value="RPA76998.1"/>
    <property type="molecule type" value="Genomic_DNA"/>
</dbReference>
<keyword evidence="2" id="KW-0812">Transmembrane</keyword>
<gene>
    <name evidence="3" type="ORF">BJ508DRAFT_417321</name>
</gene>
<evidence type="ECO:0000313" key="3">
    <source>
        <dbReference type="EMBL" id="RPA76998.1"/>
    </source>
</evidence>
<dbReference type="AlphaFoldDB" id="A0A3N4HWW0"/>
<evidence type="ECO:0000313" key="4">
    <source>
        <dbReference type="Proteomes" id="UP000275078"/>
    </source>
</evidence>
<evidence type="ECO:0000256" key="1">
    <source>
        <dbReference type="SAM" id="MobiDB-lite"/>
    </source>
</evidence>
<name>A0A3N4HWW0_ASCIM</name>
<feature type="transmembrane region" description="Helical" evidence="2">
    <location>
        <begin position="90"/>
        <end position="112"/>
    </location>
</feature>
<keyword evidence="2" id="KW-1133">Transmembrane helix</keyword>
<keyword evidence="4" id="KW-1185">Reference proteome</keyword>
<dbReference type="STRING" id="1160509.A0A3N4HWW0"/>
<feature type="region of interest" description="Disordered" evidence="1">
    <location>
        <begin position="572"/>
        <end position="592"/>
    </location>
</feature>
<reference evidence="3 4" key="1">
    <citation type="journal article" date="2018" name="Nat. Ecol. Evol.">
        <title>Pezizomycetes genomes reveal the molecular basis of ectomycorrhizal truffle lifestyle.</title>
        <authorList>
            <person name="Murat C."/>
            <person name="Payen T."/>
            <person name="Noel B."/>
            <person name="Kuo A."/>
            <person name="Morin E."/>
            <person name="Chen J."/>
            <person name="Kohler A."/>
            <person name="Krizsan K."/>
            <person name="Balestrini R."/>
            <person name="Da Silva C."/>
            <person name="Montanini B."/>
            <person name="Hainaut M."/>
            <person name="Levati E."/>
            <person name="Barry K.W."/>
            <person name="Belfiori B."/>
            <person name="Cichocki N."/>
            <person name="Clum A."/>
            <person name="Dockter R.B."/>
            <person name="Fauchery L."/>
            <person name="Guy J."/>
            <person name="Iotti M."/>
            <person name="Le Tacon F."/>
            <person name="Lindquist E.A."/>
            <person name="Lipzen A."/>
            <person name="Malagnac F."/>
            <person name="Mello A."/>
            <person name="Molinier V."/>
            <person name="Miyauchi S."/>
            <person name="Poulain J."/>
            <person name="Riccioni C."/>
            <person name="Rubini A."/>
            <person name="Sitrit Y."/>
            <person name="Splivallo R."/>
            <person name="Traeger S."/>
            <person name="Wang M."/>
            <person name="Zifcakova L."/>
            <person name="Wipf D."/>
            <person name="Zambonelli A."/>
            <person name="Paolocci F."/>
            <person name="Nowrousian M."/>
            <person name="Ottonello S."/>
            <person name="Baldrian P."/>
            <person name="Spatafora J.W."/>
            <person name="Henrissat B."/>
            <person name="Nagy L.G."/>
            <person name="Aury J.M."/>
            <person name="Wincker P."/>
            <person name="Grigoriev I.V."/>
            <person name="Bonfante P."/>
            <person name="Martin F.M."/>
        </authorList>
    </citation>
    <scope>NUCLEOTIDE SEQUENCE [LARGE SCALE GENOMIC DNA]</scope>
    <source>
        <strain evidence="3 4">RN42</strain>
    </source>
</reference>
<evidence type="ECO:0000256" key="2">
    <source>
        <dbReference type="SAM" id="Phobius"/>
    </source>
</evidence>
<feature type="transmembrane region" description="Helical" evidence="2">
    <location>
        <begin position="156"/>
        <end position="179"/>
    </location>
</feature>
<accession>A0A3N4HWW0</accession>